<dbReference type="PANTHER" id="PTHR22726:SF1">
    <property type="entry name" value="METALLOENDOPEPTIDASE OMA1, MITOCHONDRIAL"/>
    <property type="match status" value="1"/>
</dbReference>
<keyword evidence="10" id="KW-1185">Reference proteome</keyword>
<accession>A0A9Q6Z1G3</accession>
<feature type="signal peptide" evidence="7">
    <location>
        <begin position="1"/>
        <end position="21"/>
    </location>
</feature>
<evidence type="ECO:0000256" key="5">
    <source>
        <dbReference type="ARBA" id="ARBA00023049"/>
    </source>
</evidence>
<gene>
    <name evidence="9" type="ORF">JFL49_09105</name>
</gene>
<dbReference type="GO" id="GO:0004222">
    <property type="term" value="F:metalloendopeptidase activity"/>
    <property type="evidence" value="ECO:0007669"/>
    <property type="project" value="InterPro"/>
</dbReference>
<evidence type="ECO:0000256" key="4">
    <source>
        <dbReference type="ARBA" id="ARBA00022833"/>
    </source>
</evidence>
<name>A0A9Q6Z1G3_HISSO</name>
<evidence type="ECO:0000256" key="7">
    <source>
        <dbReference type="SAM" id="SignalP"/>
    </source>
</evidence>
<comment type="cofactor">
    <cofactor evidence="6">
        <name>Zn(2+)</name>
        <dbReference type="ChEBI" id="CHEBI:29105"/>
    </cofactor>
    <text evidence="6">Binds 1 zinc ion per subunit.</text>
</comment>
<dbReference type="GO" id="GO:0046872">
    <property type="term" value="F:metal ion binding"/>
    <property type="evidence" value="ECO:0007669"/>
    <property type="project" value="UniProtKB-KW"/>
</dbReference>
<keyword evidence="1 6" id="KW-0645">Protease</keyword>
<evidence type="ECO:0000256" key="3">
    <source>
        <dbReference type="ARBA" id="ARBA00022801"/>
    </source>
</evidence>
<comment type="similarity">
    <text evidence="6">Belongs to the peptidase M48 family.</text>
</comment>
<dbReference type="EMBL" id="CP066558">
    <property type="protein sequence ID" value="QQF83380.1"/>
    <property type="molecule type" value="Genomic_DNA"/>
</dbReference>
<dbReference type="AlphaFoldDB" id="A0A9Q6Z1G3"/>
<dbReference type="CDD" id="cd07331">
    <property type="entry name" value="M48C_Oma1_like"/>
    <property type="match status" value="1"/>
</dbReference>
<keyword evidence="7" id="KW-0732">Signal</keyword>
<dbReference type="InterPro" id="IPR001915">
    <property type="entry name" value="Peptidase_M48"/>
</dbReference>
<evidence type="ECO:0000259" key="8">
    <source>
        <dbReference type="Pfam" id="PF01435"/>
    </source>
</evidence>
<sequence>MMSIKKIIFVIFTVLLLNACADSSSINQQSASSYVQIIGQAEAKGVVDKSSPTAKRIHKIFKKMRPYADKENNTGQVFTWQLNVIKSKEMNAWAMPGGKMVFYTGLVDNLKLTDDEIATVMGHEMAHALKEHGKKKANLGTFTNVVAQVAHVALSTKFGTDASGLIVGLAADWGLNKPYSRSAEEEADEVGLFLMAKSGYNPKAAPQLWEKMKKASGGSKGLLDKLISTHPTDDARQANLLKLMPQAIEYYKNRQ</sequence>
<feature type="domain" description="Peptidase M48" evidence="8">
    <location>
        <begin position="54"/>
        <end position="242"/>
    </location>
</feature>
<organism evidence="9 10">
    <name type="scientific">Histophilus somni</name>
    <name type="common">Haemophilus somnus</name>
    <dbReference type="NCBI Taxonomy" id="731"/>
    <lineage>
        <taxon>Bacteria</taxon>
        <taxon>Pseudomonadati</taxon>
        <taxon>Pseudomonadota</taxon>
        <taxon>Gammaproteobacteria</taxon>
        <taxon>Pasteurellales</taxon>
        <taxon>Pasteurellaceae</taxon>
        <taxon>Histophilus</taxon>
    </lineage>
</organism>
<evidence type="ECO:0000313" key="9">
    <source>
        <dbReference type="EMBL" id="QQF83380.1"/>
    </source>
</evidence>
<evidence type="ECO:0000256" key="2">
    <source>
        <dbReference type="ARBA" id="ARBA00022723"/>
    </source>
</evidence>
<dbReference type="Gene3D" id="3.30.2010.10">
    <property type="entry name" value="Metalloproteases ('zincins'), catalytic domain"/>
    <property type="match status" value="1"/>
</dbReference>
<protein>
    <submittedName>
        <fullName evidence="9">M48 family metallopeptidase</fullName>
    </submittedName>
</protein>
<feature type="chain" id="PRO_5040211702" evidence="7">
    <location>
        <begin position="22"/>
        <end position="255"/>
    </location>
</feature>
<keyword evidence="3 6" id="KW-0378">Hydrolase</keyword>
<keyword evidence="2" id="KW-0479">Metal-binding</keyword>
<evidence type="ECO:0000313" key="10">
    <source>
        <dbReference type="Proteomes" id="UP000595373"/>
    </source>
</evidence>
<dbReference type="GO" id="GO:0051603">
    <property type="term" value="P:proteolysis involved in protein catabolic process"/>
    <property type="evidence" value="ECO:0007669"/>
    <property type="project" value="TreeGrafter"/>
</dbReference>
<dbReference type="GO" id="GO:0016020">
    <property type="term" value="C:membrane"/>
    <property type="evidence" value="ECO:0007669"/>
    <property type="project" value="TreeGrafter"/>
</dbReference>
<dbReference type="Proteomes" id="UP000595373">
    <property type="component" value="Chromosome"/>
</dbReference>
<proteinExistence type="inferred from homology"/>
<evidence type="ECO:0000256" key="6">
    <source>
        <dbReference type="RuleBase" id="RU003983"/>
    </source>
</evidence>
<keyword evidence="5 6" id="KW-0482">Metalloprotease</keyword>
<dbReference type="InterPro" id="IPR051156">
    <property type="entry name" value="Mito/Outer_Membr_Metalloprot"/>
</dbReference>
<reference evidence="9 10" key="1">
    <citation type="submission" date="2020-12" db="EMBL/GenBank/DDBJ databases">
        <title>ASc-MMNZ-VFA-070.</title>
        <authorList>
            <person name="Schryvers A."/>
            <person name="Mostafa Nazari M."/>
            <person name="Farshchi Andisi V."/>
            <person name="Timsit E."/>
            <person name="Walter Morck D."/>
        </authorList>
    </citation>
    <scope>NUCLEOTIDE SEQUENCE [LARGE SCALE GENOMIC DNA]</scope>
    <source>
        <strain evidence="9 10">ASc-MMNZ-VFA-070</strain>
    </source>
</reference>
<dbReference type="PANTHER" id="PTHR22726">
    <property type="entry name" value="METALLOENDOPEPTIDASE OMA1"/>
    <property type="match status" value="1"/>
</dbReference>
<keyword evidence="4 6" id="KW-0862">Zinc</keyword>
<evidence type="ECO:0000256" key="1">
    <source>
        <dbReference type="ARBA" id="ARBA00022670"/>
    </source>
</evidence>
<dbReference type="Pfam" id="PF01435">
    <property type="entry name" value="Peptidase_M48"/>
    <property type="match status" value="1"/>
</dbReference>